<dbReference type="AlphaFoldDB" id="A0AAE4ALH9"/>
<gene>
    <name evidence="4" type="ORF">J3R75_000401</name>
</gene>
<evidence type="ECO:0000256" key="2">
    <source>
        <dbReference type="ARBA" id="ARBA00022643"/>
    </source>
</evidence>
<accession>A0AAE4ALH9</accession>
<dbReference type="InterPro" id="IPR051796">
    <property type="entry name" value="ISF_SsuE-like"/>
</dbReference>
<evidence type="ECO:0000259" key="3">
    <source>
        <dbReference type="Pfam" id="PF03358"/>
    </source>
</evidence>
<dbReference type="SUPFAM" id="SSF52218">
    <property type="entry name" value="Flavoproteins"/>
    <property type="match status" value="1"/>
</dbReference>
<evidence type="ECO:0000313" key="4">
    <source>
        <dbReference type="EMBL" id="MDQ0288294.1"/>
    </source>
</evidence>
<keyword evidence="5" id="KW-1185">Reference proteome</keyword>
<dbReference type="Proteomes" id="UP001238163">
    <property type="component" value="Unassembled WGS sequence"/>
</dbReference>
<evidence type="ECO:0000313" key="5">
    <source>
        <dbReference type="Proteomes" id="UP001238163"/>
    </source>
</evidence>
<sequence length="214" mass="23982">MKKIYAINGSPRRSGNTATVLEHALKGAAEAGATTALIHLADLRFSGCVSCFACKVKGGPSYGRCAVRDDLRAVFDQLADADGLILGTPVYLGGESSLMRAFMERFFFPVIRYDAERTSLVNKKYPISFVYTMNVPREQMGAFGYEERFGMSRFFVKMLYGSEAKTLYVCDTKQFQDYSKYDAPRFDPAHKEDVHRQQFPKDCQDAYAMGKAMA</sequence>
<dbReference type="PANTHER" id="PTHR43278:SF2">
    <property type="entry name" value="IRON-SULFUR FLAVOPROTEIN"/>
    <property type="match status" value="1"/>
</dbReference>
<dbReference type="InterPro" id="IPR005025">
    <property type="entry name" value="FMN_Rdtase-like_dom"/>
</dbReference>
<dbReference type="Gene3D" id="3.40.50.360">
    <property type="match status" value="1"/>
</dbReference>
<dbReference type="EMBL" id="JAUSVL010000001">
    <property type="protein sequence ID" value="MDQ0288294.1"/>
    <property type="molecule type" value="Genomic_DNA"/>
</dbReference>
<reference evidence="4" key="1">
    <citation type="submission" date="2023-07" db="EMBL/GenBank/DDBJ databases">
        <title>Genomic Encyclopedia of Type Strains, Phase IV (KMG-IV): sequencing the most valuable type-strain genomes for metagenomic binning, comparative biology and taxonomic classification.</title>
        <authorList>
            <person name="Goeker M."/>
        </authorList>
    </citation>
    <scope>NUCLEOTIDE SEQUENCE</scope>
    <source>
        <strain evidence="4">DSM 24202</strain>
    </source>
</reference>
<keyword evidence="2" id="KW-0288">FMN</keyword>
<feature type="domain" description="NADPH-dependent FMN reductase-like" evidence="3">
    <location>
        <begin position="3"/>
        <end position="123"/>
    </location>
</feature>
<dbReference type="InterPro" id="IPR029039">
    <property type="entry name" value="Flavoprotein-like_sf"/>
</dbReference>
<dbReference type="RefSeq" id="WP_307259615.1">
    <property type="nucleotide sequence ID" value="NZ_JAUSVL010000001.1"/>
</dbReference>
<name>A0AAE4ALH9_9BACT</name>
<dbReference type="PANTHER" id="PTHR43278">
    <property type="entry name" value="NAD(P)H-DEPENDENT FMN-CONTAINING OXIDOREDUCTASE YWQN-RELATED"/>
    <property type="match status" value="1"/>
</dbReference>
<organism evidence="4 5">
    <name type="scientific">Oligosphaera ethanolica</name>
    <dbReference type="NCBI Taxonomy" id="760260"/>
    <lineage>
        <taxon>Bacteria</taxon>
        <taxon>Pseudomonadati</taxon>
        <taxon>Lentisphaerota</taxon>
        <taxon>Oligosphaeria</taxon>
        <taxon>Oligosphaerales</taxon>
        <taxon>Oligosphaeraceae</taxon>
        <taxon>Oligosphaera</taxon>
    </lineage>
</organism>
<keyword evidence="1" id="KW-0285">Flavoprotein</keyword>
<dbReference type="Pfam" id="PF03358">
    <property type="entry name" value="FMN_red"/>
    <property type="match status" value="1"/>
</dbReference>
<evidence type="ECO:0000256" key="1">
    <source>
        <dbReference type="ARBA" id="ARBA00022630"/>
    </source>
</evidence>
<comment type="caution">
    <text evidence="4">The sequence shown here is derived from an EMBL/GenBank/DDBJ whole genome shotgun (WGS) entry which is preliminary data.</text>
</comment>
<dbReference type="GO" id="GO:0016491">
    <property type="term" value="F:oxidoreductase activity"/>
    <property type="evidence" value="ECO:0007669"/>
    <property type="project" value="InterPro"/>
</dbReference>
<protein>
    <submittedName>
        <fullName evidence="4">Multimeric flavodoxin WrbA</fullName>
    </submittedName>
</protein>
<proteinExistence type="predicted"/>